<dbReference type="Pfam" id="PF01047">
    <property type="entry name" value="MarR"/>
    <property type="match status" value="1"/>
</dbReference>
<dbReference type="Proteomes" id="UP001164803">
    <property type="component" value="Chromosome"/>
</dbReference>
<dbReference type="EMBL" id="CP104064">
    <property type="protein sequence ID" value="WAH38690.1"/>
    <property type="molecule type" value="Genomic_DNA"/>
</dbReference>
<organism evidence="5 6">
    <name type="scientific">Alicyclobacillus dauci</name>
    <dbReference type="NCBI Taxonomy" id="1475485"/>
    <lineage>
        <taxon>Bacteria</taxon>
        <taxon>Bacillati</taxon>
        <taxon>Bacillota</taxon>
        <taxon>Bacilli</taxon>
        <taxon>Bacillales</taxon>
        <taxon>Alicyclobacillaceae</taxon>
        <taxon>Alicyclobacillus</taxon>
    </lineage>
</organism>
<dbReference type="InterPro" id="IPR000835">
    <property type="entry name" value="HTH_MarR-typ"/>
</dbReference>
<dbReference type="Gene3D" id="1.10.10.10">
    <property type="entry name" value="Winged helix-like DNA-binding domain superfamily/Winged helix DNA-binding domain"/>
    <property type="match status" value="1"/>
</dbReference>
<evidence type="ECO:0000256" key="2">
    <source>
        <dbReference type="ARBA" id="ARBA00023125"/>
    </source>
</evidence>
<feature type="domain" description="HTH marR-type" evidence="4">
    <location>
        <begin position="1"/>
        <end position="147"/>
    </location>
</feature>
<dbReference type="PRINTS" id="PR00598">
    <property type="entry name" value="HTHMARR"/>
</dbReference>
<dbReference type="PANTHER" id="PTHR42756:SF1">
    <property type="entry name" value="TRANSCRIPTIONAL REPRESSOR OF EMRAB OPERON"/>
    <property type="match status" value="1"/>
</dbReference>
<dbReference type="InterPro" id="IPR036390">
    <property type="entry name" value="WH_DNA-bd_sf"/>
</dbReference>
<keyword evidence="3" id="KW-0804">Transcription</keyword>
<gene>
    <name evidence="5" type="ORF">NZD86_09510</name>
</gene>
<evidence type="ECO:0000256" key="3">
    <source>
        <dbReference type="ARBA" id="ARBA00023163"/>
    </source>
</evidence>
<keyword evidence="1" id="KW-0805">Transcription regulation</keyword>
<evidence type="ECO:0000313" key="5">
    <source>
        <dbReference type="EMBL" id="WAH38690.1"/>
    </source>
</evidence>
<proteinExistence type="predicted"/>
<accession>A0ABY6Z9C7</accession>
<keyword evidence="6" id="KW-1185">Reference proteome</keyword>
<sequence>MVVREARELQWTHPFVRRFDASLHVLLNHFGPKALQHAPIGLTPGQLFMLYSIKKEGHAMVSQLARRMEVTSSAITVMLDRLEQRGLVKRMRDVEDRRAVYVELTERGDAAIEEVMEVRHRVIAQTLSELPDQEIESFITILERLAKVSETVDLKSAIASKNQMEEWP</sequence>
<name>A0ABY6Z9C7_9BACL</name>
<protein>
    <submittedName>
        <fullName evidence="5">MarR family transcriptional regulator</fullName>
    </submittedName>
</protein>
<evidence type="ECO:0000313" key="6">
    <source>
        <dbReference type="Proteomes" id="UP001164803"/>
    </source>
</evidence>
<dbReference type="SMART" id="SM00347">
    <property type="entry name" value="HTH_MARR"/>
    <property type="match status" value="1"/>
</dbReference>
<evidence type="ECO:0000259" key="4">
    <source>
        <dbReference type="PROSITE" id="PS50995"/>
    </source>
</evidence>
<dbReference type="PROSITE" id="PS50995">
    <property type="entry name" value="HTH_MARR_2"/>
    <property type="match status" value="1"/>
</dbReference>
<dbReference type="SUPFAM" id="SSF46785">
    <property type="entry name" value="Winged helix' DNA-binding domain"/>
    <property type="match status" value="1"/>
</dbReference>
<reference evidence="5" key="1">
    <citation type="submission" date="2022-08" db="EMBL/GenBank/DDBJ databases">
        <title>Alicyclobacillus dauci DSM2870, complete genome.</title>
        <authorList>
            <person name="Wang Q."/>
            <person name="Cai R."/>
            <person name="Wang Z."/>
        </authorList>
    </citation>
    <scope>NUCLEOTIDE SEQUENCE</scope>
    <source>
        <strain evidence="5">DSM 28700</strain>
    </source>
</reference>
<keyword evidence="2" id="KW-0238">DNA-binding</keyword>
<dbReference type="InterPro" id="IPR036388">
    <property type="entry name" value="WH-like_DNA-bd_sf"/>
</dbReference>
<dbReference type="PANTHER" id="PTHR42756">
    <property type="entry name" value="TRANSCRIPTIONAL REGULATOR, MARR"/>
    <property type="match status" value="1"/>
</dbReference>
<dbReference type="RefSeq" id="WP_268046276.1">
    <property type="nucleotide sequence ID" value="NZ_CP104064.1"/>
</dbReference>
<evidence type="ECO:0000256" key="1">
    <source>
        <dbReference type="ARBA" id="ARBA00023015"/>
    </source>
</evidence>